<organism evidence="3 4">
    <name type="scientific">Xanthoceras sorbifolium</name>
    <dbReference type="NCBI Taxonomy" id="99658"/>
    <lineage>
        <taxon>Eukaryota</taxon>
        <taxon>Viridiplantae</taxon>
        <taxon>Streptophyta</taxon>
        <taxon>Embryophyta</taxon>
        <taxon>Tracheophyta</taxon>
        <taxon>Spermatophyta</taxon>
        <taxon>Magnoliopsida</taxon>
        <taxon>eudicotyledons</taxon>
        <taxon>Gunneridae</taxon>
        <taxon>Pentapetalae</taxon>
        <taxon>rosids</taxon>
        <taxon>malvids</taxon>
        <taxon>Sapindales</taxon>
        <taxon>Sapindaceae</taxon>
        <taxon>Xanthoceroideae</taxon>
        <taxon>Xanthoceras</taxon>
    </lineage>
</organism>
<feature type="transmembrane region" description="Helical" evidence="2">
    <location>
        <begin position="62"/>
        <end position="85"/>
    </location>
</feature>
<comment type="caution">
    <text evidence="3">The sequence shown here is derived from an EMBL/GenBank/DDBJ whole genome shotgun (WGS) entry which is preliminary data.</text>
</comment>
<sequence>MEGLQKFVRSITKDAKSGSSSSSSLPESPYNLSGGSVGGLTDALSSTDQSRIIFSRAPRQVVSLWTCSKLCMFFFVAGVFVGYTIKRRVKSWASKLLKRLKDD</sequence>
<evidence type="ECO:0000313" key="4">
    <source>
        <dbReference type="Proteomes" id="UP000827721"/>
    </source>
</evidence>
<protein>
    <recommendedName>
        <fullName evidence="5">Transmembrane protein</fullName>
    </recommendedName>
</protein>
<keyword evidence="4" id="KW-1185">Reference proteome</keyword>
<evidence type="ECO:0008006" key="5">
    <source>
        <dbReference type="Google" id="ProtNLM"/>
    </source>
</evidence>
<accession>A0ABQ8ICZ7</accession>
<dbReference type="EMBL" id="JAFEMO010000003">
    <property type="protein sequence ID" value="KAH7574517.1"/>
    <property type="molecule type" value="Genomic_DNA"/>
</dbReference>
<evidence type="ECO:0000256" key="2">
    <source>
        <dbReference type="SAM" id="Phobius"/>
    </source>
</evidence>
<gene>
    <name evidence="3" type="ORF">JRO89_XS03G0306200</name>
</gene>
<evidence type="ECO:0000313" key="3">
    <source>
        <dbReference type="EMBL" id="KAH7574517.1"/>
    </source>
</evidence>
<proteinExistence type="predicted"/>
<keyword evidence="2" id="KW-1133">Transmembrane helix</keyword>
<feature type="region of interest" description="Disordered" evidence="1">
    <location>
        <begin position="10"/>
        <end position="33"/>
    </location>
</feature>
<reference evidence="3 4" key="1">
    <citation type="submission" date="2021-02" db="EMBL/GenBank/DDBJ databases">
        <title>Plant Genome Project.</title>
        <authorList>
            <person name="Zhang R.-G."/>
        </authorList>
    </citation>
    <scope>NUCLEOTIDE SEQUENCE [LARGE SCALE GENOMIC DNA]</scope>
    <source>
        <tissue evidence="3">Leaves</tissue>
    </source>
</reference>
<dbReference type="Proteomes" id="UP000827721">
    <property type="component" value="Unassembled WGS sequence"/>
</dbReference>
<name>A0ABQ8ICZ7_9ROSI</name>
<keyword evidence="2" id="KW-0472">Membrane</keyword>
<evidence type="ECO:0000256" key="1">
    <source>
        <dbReference type="SAM" id="MobiDB-lite"/>
    </source>
</evidence>
<keyword evidence="2" id="KW-0812">Transmembrane</keyword>